<dbReference type="InterPro" id="IPR004839">
    <property type="entry name" value="Aminotransferase_I/II_large"/>
</dbReference>
<dbReference type="EMBL" id="JAESDN010000005">
    <property type="protein sequence ID" value="KAG7049831.1"/>
    <property type="molecule type" value="Genomic_DNA"/>
</dbReference>
<dbReference type="InterPro" id="IPR015422">
    <property type="entry name" value="PyrdxlP-dep_Trfase_small"/>
</dbReference>
<evidence type="ECO:0000259" key="3">
    <source>
        <dbReference type="Pfam" id="PF00155"/>
    </source>
</evidence>
<dbReference type="PANTHER" id="PTHR43795">
    <property type="entry name" value="BIFUNCTIONAL ASPARTATE AMINOTRANSFERASE AND GLUTAMATE/ASPARTATE-PREPHENATE AMINOTRANSFERASE-RELATED"/>
    <property type="match status" value="1"/>
</dbReference>
<reference evidence="4" key="1">
    <citation type="submission" date="2021-05" db="EMBL/GenBank/DDBJ databases">
        <title>Comparative genomics of three Colletotrichum scovillei strains and genetic complementation revealed genes involved fungal growth and virulence on chili pepper.</title>
        <authorList>
            <person name="Hsieh D.-K."/>
            <person name="Chuang S.-C."/>
            <person name="Chen C.-Y."/>
            <person name="Chao Y.-T."/>
            <person name="Lu M.-Y.J."/>
            <person name="Lee M.-H."/>
            <person name="Shih M.-C."/>
        </authorList>
    </citation>
    <scope>NUCLEOTIDE SEQUENCE</scope>
    <source>
        <strain evidence="4">Coll-153</strain>
    </source>
</reference>
<keyword evidence="5" id="KW-1185">Reference proteome</keyword>
<name>A0A9P7R420_9PEZI</name>
<evidence type="ECO:0000256" key="1">
    <source>
        <dbReference type="ARBA" id="ARBA00007441"/>
    </source>
</evidence>
<dbReference type="InterPro" id="IPR015424">
    <property type="entry name" value="PyrdxlP-dep_Trfase"/>
</dbReference>
<dbReference type="InterPro" id="IPR050478">
    <property type="entry name" value="Ethylene_sulfur-biosynth"/>
</dbReference>
<feature type="domain" description="Aminotransferase class I/classII large" evidence="3">
    <location>
        <begin position="70"/>
        <end position="412"/>
    </location>
</feature>
<dbReference type="InterPro" id="IPR015421">
    <property type="entry name" value="PyrdxlP-dep_Trfase_major"/>
</dbReference>
<dbReference type="InterPro" id="IPR004838">
    <property type="entry name" value="NHTrfase_class1_PyrdxlP-BS"/>
</dbReference>
<dbReference type="Pfam" id="PF00155">
    <property type="entry name" value="Aminotran_1_2"/>
    <property type="match status" value="1"/>
</dbReference>
<gene>
    <name evidence="4" type="ORF">JMJ77_012589</name>
</gene>
<sequence length="433" mass="47688">MFLSTRGESAEKASDNLHIWKALGDLYHPTVNSAGFATLGVSENTLMAQELSEHMYKRFKLPVHSFTYGDGMTGSKRIKSALATFLNRHLQPASTLKPAHFTITNGCSSAVEHIAWAIANPGDAFLLGRPYYNTFVPDLVLRTGCKVIPVDFGLIDPLAPEAVDHYKRALEKAAMGCQRVAGLIISNPHNPLGRCYSRDSLLNLMSFCSENDMHFISDEIYALSVWENKVDQGPEPAPFTSCLSLTSTDLTPDRIHTIWGMSKDFGANGLRIGAIISQSNPSLHKALVAVALYSSPSSASDHIAANILEDDKWSDMFIQTNRTRLADRYGLVARWAKAHGIPYTTGANAAFFLWADLGSVWKRHNPGTVKDEDLDDFLMKLFLKHKVYVSSGKDFGSESVGWFRIVFSQDEIQLLTGLERVAAALNSGETAKL</sequence>
<accession>A0A9P7R420</accession>
<dbReference type="GO" id="GO:0030170">
    <property type="term" value="F:pyridoxal phosphate binding"/>
    <property type="evidence" value="ECO:0007669"/>
    <property type="project" value="InterPro"/>
</dbReference>
<organism evidence="4 5">
    <name type="scientific">Colletotrichum scovillei</name>
    <dbReference type="NCBI Taxonomy" id="1209932"/>
    <lineage>
        <taxon>Eukaryota</taxon>
        <taxon>Fungi</taxon>
        <taxon>Dikarya</taxon>
        <taxon>Ascomycota</taxon>
        <taxon>Pezizomycotina</taxon>
        <taxon>Sordariomycetes</taxon>
        <taxon>Hypocreomycetidae</taxon>
        <taxon>Glomerellales</taxon>
        <taxon>Glomerellaceae</taxon>
        <taxon>Colletotrichum</taxon>
        <taxon>Colletotrichum acutatum species complex</taxon>
    </lineage>
</organism>
<dbReference type="Proteomes" id="UP000699042">
    <property type="component" value="Unassembled WGS sequence"/>
</dbReference>
<dbReference type="GO" id="GO:0008483">
    <property type="term" value="F:transaminase activity"/>
    <property type="evidence" value="ECO:0007669"/>
    <property type="project" value="TreeGrafter"/>
</dbReference>
<dbReference type="PANTHER" id="PTHR43795:SF63">
    <property type="entry name" value="PUTATIVE (AFU_ORTHOLOGUE AFUA_4G00630)-RELATED"/>
    <property type="match status" value="1"/>
</dbReference>
<proteinExistence type="inferred from homology"/>
<dbReference type="SUPFAM" id="SSF53383">
    <property type="entry name" value="PLP-dependent transferases"/>
    <property type="match status" value="1"/>
</dbReference>
<dbReference type="Gene3D" id="3.90.1150.10">
    <property type="entry name" value="Aspartate Aminotransferase, domain 1"/>
    <property type="match status" value="1"/>
</dbReference>
<evidence type="ECO:0000256" key="2">
    <source>
        <dbReference type="ARBA" id="ARBA00022898"/>
    </source>
</evidence>
<comment type="caution">
    <text evidence="4">The sequence shown here is derived from an EMBL/GenBank/DDBJ whole genome shotgun (WGS) entry which is preliminary data.</text>
</comment>
<protein>
    <recommendedName>
        <fullName evidence="3">Aminotransferase class I/classII large domain-containing protein</fullName>
    </recommendedName>
</protein>
<dbReference type="PROSITE" id="PS00105">
    <property type="entry name" value="AA_TRANSFER_CLASS_1"/>
    <property type="match status" value="1"/>
</dbReference>
<dbReference type="Gene3D" id="3.40.640.10">
    <property type="entry name" value="Type I PLP-dependent aspartate aminotransferase-like (Major domain)"/>
    <property type="match status" value="1"/>
</dbReference>
<evidence type="ECO:0000313" key="5">
    <source>
        <dbReference type="Proteomes" id="UP000699042"/>
    </source>
</evidence>
<dbReference type="CDD" id="cd00609">
    <property type="entry name" value="AAT_like"/>
    <property type="match status" value="1"/>
</dbReference>
<dbReference type="GO" id="GO:0006520">
    <property type="term" value="P:amino acid metabolic process"/>
    <property type="evidence" value="ECO:0007669"/>
    <property type="project" value="TreeGrafter"/>
</dbReference>
<keyword evidence="2" id="KW-0663">Pyridoxal phosphate</keyword>
<dbReference type="PRINTS" id="PR00753">
    <property type="entry name" value="ACCSYNTHASE"/>
</dbReference>
<comment type="similarity">
    <text evidence="1">Belongs to the class-I pyridoxal-phosphate-dependent aminotransferase family.</text>
</comment>
<evidence type="ECO:0000313" key="4">
    <source>
        <dbReference type="EMBL" id="KAG7049831.1"/>
    </source>
</evidence>
<dbReference type="AlphaFoldDB" id="A0A9P7R420"/>